<dbReference type="InterPro" id="IPR008928">
    <property type="entry name" value="6-hairpin_glycosidase_sf"/>
</dbReference>
<dbReference type="Proteomes" id="UP000461730">
    <property type="component" value="Unassembled WGS sequence"/>
</dbReference>
<dbReference type="InterPro" id="IPR027414">
    <property type="entry name" value="GH95_N_dom"/>
</dbReference>
<dbReference type="InterPro" id="IPR012341">
    <property type="entry name" value="6hp_glycosidase-like_sf"/>
</dbReference>
<evidence type="ECO:0000313" key="6">
    <source>
        <dbReference type="Proteomes" id="UP000461730"/>
    </source>
</evidence>
<dbReference type="InterPro" id="IPR016518">
    <property type="entry name" value="Alpha-L-fucosidase"/>
</dbReference>
<protein>
    <submittedName>
        <fullName evidence="5">Glycoside hydrolase family 95 protein</fullName>
    </submittedName>
</protein>
<sequence length="835" mass="92205">MLFENYGRLKARLILVAGLLSSKAFAQQPALKLWYDKPAAQWVEALPVGNGKIGAMVFGGVEEELLQLNESTLYSGGPVNKVLNPGVAGYLPAIRKALLEEGNYNKADSLTRKIQGPYTQSYMPLADLIIRQSYSNGKASHYHRELDISKAVAITRFNVGDITYSREVFTSAPNNVLVVRLTAGKAGTLNFRAGARSQLRFSVTTGRTGELLLNGKAPAHVDPSYYNPGDRQHVIYEDTTGCNGMRFQVRMKIVNQGGKVVTDSTGITVTGANEALILLTAATSFNGFDKCPDSEGRDEKALAKTYLDNAMKAGYTQLLSQHIADYQRYFNRVTFHIADSLGNQNPQEKLPADSRLKAYSKGAYDPFLETLYFQFGRYLLISSSRPGGPPANLQGIWNKELRAPWSSNYTININTQMNYWPAETTNLSEMHLPLLNFLKGLSITGTRVATEFFNARGWTANHNSDIWALANPVGDYGGGDPVWANWPMGGAWLSQHLWEHYAFTGNKKFLADTAYPLMKSAARFMFDWLVEDGHGHLVTAPSVSPENKFRDSSGKAQAVSVATTMDMAIIWDLFTNVADAAQVLGSDKAFRDSVLAKKKQLFPMQVGSKGQLLEWSKEFDETDPRHRHVSHLFGLHPGRQITVSNAPAFFDAARKTLEIRGDGGTGWSRGWKINWWARLQDGDHAYHLIRQLLQYTNTSETEMHNGGGTYPNFFDAHPPFQIDGNFAGTAGMAEMLVQSHEGFVNLLPALPAAWKSGDVTGLCARGGFVLDMHWRDGRLTTGRMRSLSGNVCTLRSAQPLQVQGTKGQLLKNGGIYTLTFATRKGGQYLIKAADH</sequence>
<dbReference type="Pfam" id="PF14498">
    <property type="entry name" value="Glyco_hyd_65N_2"/>
    <property type="match status" value="1"/>
</dbReference>
<evidence type="ECO:0000259" key="3">
    <source>
        <dbReference type="Pfam" id="PF21307"/>
    </source>
</evidence>
<dbReference type="GO" id="GO:0005975">
    <property type="term" value="P:carbohydrate metabolic process"/>
    <property type="evidence" value="ECO:0007669"/>
    <property type="project" value="InterPro"/>
</dbReference>
<feature type="domain" description="Alpha fucosidase A-like C-terminal" evidence="3">
    <location>
        <begin position="738"/>
        <end position="830"/>
    </location>
</feature>
<evidence type="ECO:0000259" key="4">
    <source>
        <dbReference type="Pfam" id="PF22124"/>
    </source>
</evidence>
<dbReference type="AlphaFoldDB" id="A0A7K1U462"/>
<gene>
    <name evidence="5" type="ORF">GO493_10975</name>
</gene>
<dbReference type="Pfam" id="PF21307">
    <property type="entry name" value="Glyco_hydro_95_C"/>
    <property type="match status" value="1"/>
</dbReference>
<accession>A0A7K1U462</accession>
<dbReference type="Pfam" id="PF22124">
    <property type="entry name" value="Glyco_hydro_95_cat"/>
    <property type="match status" value="1"/>
</dbReference>
<keyword evidence="6" id="KW-1185">Reference proteome</keyword>
<dbReference type="FunFam" id="1.50.10.10:FF:000028">
    <property type="entry name" value="Alpha-L-fucosidase 2"/>
    <property type="match status" value="1"/>
</dbReference>
<dbReference type="InterPro" id="IPR054363">
    <property type="entry name" value="GH95_cat"/>
</dbReference>
<dbReference type="EMBL" id="WRXN01000004">
    <property type="protein sequence ID" value="MVT08785.1"/>
    <property type="molecule type" value="Genomic_DNA"/>
</dbReference>
<dbReference type="Gene3D" id="2.60.40.1180">
    <property type="entry name" value="Golgi alpha-mannosidase II"/>
    <property type="match status" value="1"/>
</dbReference>
<feature type="domain" description="Glycosyl hydrolase family 95 catalytic" evidence="4">
    <location>
        <begin position="314"/>
        <end position="736"/>
    </location>
</feature>
<keyword evidence="5" id="KW-0378">Hydrolase</keyword>
<dbReference type="SUPFAM" id="SSF48208">
    <property type="entry name" value="Six-hairpin glycosidases"/>
    <property type="match status" value="1"/>
</dbReference>
<reference evidence="5 6" key="1">
    <citation type="submission" date="2019-12" db="EMBL/GenBank/DDBJ databases">
        <title>Chitinophaga sp. strain ysch24 (GDMCC 1.1355), whole genome shotgun sequence.</title>
        <authorList>
            <person name="Zhang X."/>
        </authorList>
    </citation>
    <scope>NUCLEOTIDE SEQUENCE [LARGE SCALE GENOMIC DNA]</scope>
    <source>
        <strain evidence="6">ysch24</strain>
    </source>
</reference>
<feature type="domain" description="Glycosyl hydrolase family 95 N-terminal" evidence="2">
    <location>
        <begin position="33"/>
        <end position="286"/>
    </location>
</feature>
<keyword evidence="1" id="KW-0732">Signal</keyword>
<dbReference type="PANTHER" id="PTHR31084:SF0">
    <property type="entry name" value="ALPHA-L-FUCOSIDASE 2"/>
    <property type="match status" value="1"/>
</dbReference>
<name>A0A7K1U462_9BACT</name>
<evidence type="ECO:0000256" key="1">
    <source>
        <dbReference type="SAM" id="SignalP"/>
    </source>
</evidence>
<dbReference type="PANTHER" id="PTHR31084">
    <property type="entry name" value="ALPHA-L-FUCOSIDASE 2"/>
    <property type="match status" value="1"/>
</dbReference>
<dbReference type="Gene3D" id="2.70.98.50">
    <property type="entry name" value="putative glycoside hydrolase family protein from bacillus halodurans"/>
    <property type="match status" value="1"/>
</dbReference>
<proteinExistence type="predicted"/>
<comment type="caution">
    <text evidence="5">The sequence shown here is derived from an EMBL/GenBank/DDBJ whole genome shotgun (WGS) entry which is preliminary data.</text>
</comment>
<dbReference type="GO" id="GO:0004560">
    <property type="term" value="F:alpha-L-fucosidase activity"/>
    <property type="evidence" value="ECO:0007669"/>
    <property type="project" value="InterPro"/>
</dbReference>
<dbReference type="Gene3D" id="1.50.10.10">
    <property type="match status" value="1"/>
</dbReference>
<organism evidence="5 6">
    <name type="scientific">Chitinophaga tropicalis</name>
    <dbReference type="NCBI Taxonomy" id="2683588"/>
    <lineage>
        <taxon>Bacteria</taxon>
        <taxon>Pseudomonadati</taxon>
        <taxon>Bacteroidota</taxon>
        <taxon>Chitinophagia</taxon>
        <taxon>Chitinophagales</taxon>
        <taxon>Chitinophagaceae</taxon>
        <taxon>Chitinophaga</taxon>
    </lineage>
</organism>
<dbReference type="InterPro" id="IPR013780">
    <property type="entry name" value="Glyco_hydro_b"/>
</dbReference>
<dbReference type="InterPro" id="IPR049053">
    <property type="entry name" value="AFCA-like_C"/>
</dbReference>
<feature type="chain" id="PRO_5029687582" evidence="1">
    <location>
        <begin position="27"/>
        <end position="835"/>
    </location>
</feature>
<feature type="signal peptide" evidence="1">
    <location>
        <begin position="1"/>
        <end position="26"/>
    </location>
</feature>
<evidence type="ECO:0000259" key="2">
    <source>
        <dbReference type="Pfam" id="PF14498"/>
    </source>
</evidence>
<evidence type="ECO:0000313" key="5">
    <source>
        <dbReference type="EMBL" id="MVT08785.1"/>
    </source>
</evidence>
<dbReference type="PIRSF" id="PIRSF007663">
    <property type="entry name" value="UCP007663"/>
    <property type="match status" value="1"/>
</dbReference>